<dbReference type="GO" id="GO:0022857">
    <property type="term" value="F:transmembrane transporter activity"/>
    <property type="evidence" value="ECO:0007669"/>
    <property type="project" value="InterPro"/>
</dbReference>
<evidence type="ECO:0000256" key="4">
    <source>
        <dbReference type="SAM" id="Phobius"/>
    </source>
</evidence>
<dbReference type="GO" id="GO:0016020">
    <property type="term" value="C:membrane"/>
    <property type="evidence" value="ECO:0007669"/>
    <property type="project" value="UniProtKB-SubCell"/>
</dbReference>
<sequence>MSTTDIEMSSSQDEKLPGSSTPQDNVLAEYGPVPDGGVRAWMVALGAACISFSCLGFSNSFGVFAQYYQTHQLIGEPANKIAWIGSISLFMQFAGGVIAGPLFDRYGAWVIRPGAIVYVLAMMLTSLCTQYWHFMLCQGVLMGLAMSTLQIPSFAAVTQYFDKKRGAALGLVIAGSSVGGVVFPIALSKMLNASSIGFGWSVRIMGFVITPLMLFACFAVRPRLPPRKTDFFLPSAFRNKRYLFLIAALFFSFFGFATPLFFLPKYAVSRGMDTTLASYLLAIVNGASTFGRIIPGILADKYGKINTFALGSFFTGIIILTTNSVTNTAGLIAYSIAFGFASGTIISGGSAAFSICTDDARNMGTYLGMGFAIGSIAALIGPPINGALVDRYGGFEQLSILSGVMCLVATVAGYTAKAFTKEGLWGKV</sequence>
<comment type="subcellular location">
    <subcellularLocation>
        <location evidence="1">Membrane</location>
        <topology evidence="1">Multi-pass membrane protein</topology>
    </subcellularLocation>
</comment>
<feature type="domain" description="Major facilitator superfamily (MFS) profile" evidence="5">
    <location>
        <begin position="39"/>
        <end position="421"/>
    </location>
</feature>
<dbReference type="EMBL" id="MU839828">
    <property type="protein sequence ID" value="KAK1759062.1"/>
    <property type="molecule type" value="Genomic_DNA"/>
</dbReference>
<feature type="transmembrane region" description="Helical" evidence="4">
    <location>
        <begin position="40"/>
        <end position="61"/>
    </location>
</feature>
<evidence type="ECO:0000256" key="1">
    <source>
        <dbReference type="ARBA" id="ARBA00004141"/>
    </source>
</evidence>
<protein>
    <submittedName>
        <fullName evidence="6">Major facilitator superfamily domain-containing protein</fullName>
    </submittedName>
</protein>
<evidence type="ECO:0000313" key="6">
    <source>
        <dbReference type="EMBL" id="KAK1759062.1"/>
    </source>
</evidence>
<comment type="similarity">
    <text evidence="2">Belongs to the major facilitator superfamily. Monocarboxylate porter (TC 2.A.1.13) family.</text>
</comment>
<dbReference type="InterPro" id="IPR020846">
    <property type="entry name" value="MFS_dom"/>
</dbReference>
<feature type="transmembrane region" description="Helical" evidence="4">
    <location>
        <begin position="81"/>
        <end position="103"/>
    </location>
</feature>
<dbReference type="PANTHER" id="PTHR11360">
    <property type="entry name" value="MONOCARBOXYLATE TRANSPORTER"/>
    <property type="match status" value="1"/>
</dbReference>
<feature type="transmembrane region" description="Helical" evidence="4">
    <location>
        <begin position="307"/>
        <end position="325"/>
    </location>
</feature>
<proteinExistence type="inferred from homology"/>
<dbReference type="InterPro" id="IPR011701">
    <property type="entry name" value="MFS"/>
</dbReference>
<dbReference type="InterPro" id="IPR050327">
    <property type="entry name" value="Proton-linked_MCT"/>
</dbReference>
<dbReference type="Proteomes" id="UP001239445">
    <property type="component" value="Unassembled WGS sequence"/>
</dbReference>
<evidence type="ECO:0000313" key="7">
    <source>
        <dbReference type="Proteomes" id="UP001239445"/>
    </source>
</evidence>
<name>A0AAJ0BJE6_9PEZI</name>
<dbReference type="AlphaFoldDB" id="A0AAJ0BJE6"/>
<feature type="compositionally biased region" description="Polar residues" evidence="3">
    <location>
        <begin position="1"/>
        <end position="11"/>
    </location>
</feature>
<dbReference type="SUPFAM" id="SSF103473">
    <property type="entry name" value="MFS general substrate transporter"/>
    <property type="match status" value="1"/>
</dbReference>
<feature type="region of interest" description="Disordered" evidence="3">
    <location>
        <begin position="1"/>
        <end position="25"/>
    </location>
</feature>
<keyword evidence="4" id="KW-0472">Membrane</keyword>
<feature type="transmembrane region" description="Helical" evidence="4">
    <location>
        <begin position="242"/>
        <end position="264"/>
    </location>
</feature>
<dbReference type="CDD" id="cd17352">
    <property type="entry name" value="MFS_MCT_SLC16"/>
    <property type="match status" value="1"/>
</dbReference>
<feature type="transmembrane region" description="Helical" evidence="4">
    <location>
        <begin position="397"/>
        <end position="416"/>
    </location>
</feature>
<feature type="transmembrane region" description="Helical" evidence="4">
    <location>
        <begin position="365"/>
        <end position="385"/>
    </location>
</feature>
<dbReference type="Pfam" id="PF07690">
    <property type="entry name" value="MFS_1"/>
    <property type="match status" value="1"/>
</dbReference>
<keyword evidence="4" id="KW-1133">Transmembrane helix</keyword>
<evidence type="ECO:0000259" key="5">
    <source>
        <dbReference type="PROSITE" id="PS50850"/>
    </source>
</evidence>
<dbReference type="Gene3D" id="1.20.1250.20">
    <property type="entry name" value="MFS general substrate transporter like domains"/>
    <property type="match status" value="2"/>
</dbReference>
<gene>
    <name evidence="6" type="ORF">QBC47DRAFT_371009</name>
</gene>
<feature type="transmembrane region" description="Helical" evidence="4">
    <location>
        <begin position="200"/>
        <end position="221"/>
    </location>
</feature>
<keyword evidence="4" id="KW-0812">Transmembrane</keyword>
<keyword evidence="7" id="KW-1185">Reference proteome</keyword>
<dbReference type="PANTHER" id="PTHR11360:SF319">
    <property type="entry name" value="MAJOR FACILITATOR SUPERFAMILY (MFS) PROFILE DOMAIN-CONTAINING PROTEIN"/>
    <property type="match status" value="1"/>
</dbReference>
<accession>A0AAJ0BJE6</accession>
<dbReference type="InterPro" id="IPR036259">
    <property type="entry name" value="MFS_trans_sf"/>
</dbReference>
<feature type="transmembrane region" description="Helical" evidence="4">
    <location>
        <begin position="140"/>
        <end position="161"/>
    </location>
</feature>
<reference evidence="6" key="1">
    <citation type="submission" date="2023-06" db="EMBL/GenBank/DDBJ databases">
        <title>Genome-scale phylogeny and comparative genomics of the fungal order Sordariales.</title>
        <authorList>
            <consortium name="Lawrence Berkeley National Laboratory"/>
            <person name="Hensen N."/>
            <person name="Bonometti L."/>
            <person name="Westerberg I."/>
            <person name="Brannstrom I.O."/>
            <person name="Guillou S."/>
            <person name="Cros-Aarteil S."/>
            <person name="Calhoun S."/>
            <person name="Haridas S."/>
            <person name="Kuo A."/>
            <person name="Mondo S."/>
            <person name="Pangilinan J."/>
            <person name="Riley R."/>
            <person name="Labutti K."/>
            <person name="Andreopoulos B."/>
            <person name="Lipzen A."/>
            <person name="Chen C."/>
            <person name="Yanf M."/>
            <person name="Daum C."/>
            <person name="Ng V."/>
            <person name="Clum A."/>
            <person name="Steindorff A."/>
            <person name="Ohm R."/>
            <person name="Martin F."/>
            <person name="Silar P."/>
            <person name="Natvig D."/>
            <person name="Lalanne C."/>
            <person name="Gautier V."/>
            <person name="Ament-Velasquez S.L."/>
            <person name="Kruys A."/>
            <person name="Hutchinson M.I."/>
            <person name="Powell A.J."/>
            <person name="Barry K."/>
            <person name="Miller A.N."/>
            <person name="Grigoriev I.V."/>
            <person name="Debuchy R."/>
            <person name="Gladieux P."/>
            <person name="Thoren M.H."/>
            <person name="Johannesson H."/>
        </authorList>
    </citation>
    <scope>NUCLEOTIDE SEQUENCE</scope>
    <source>
        <strain evidence="6">PSN4</strain>
    </source>
</reference>
<organism evidence="6 7">
    <name type="scientific">Echria macrotheca</name>
    <dbReference type="NCBI Taxonomy" id="438768"/>
    <lineage>
        <taxon>Eukaryota</taxon>
        <taxon>Fungi</taxon>
        <taxon>Dikarya</taxon>
        <taxon>Ascomycota</taxon>
        <taxon>Pezizomycotina</taxon>
        <taxon>Sordariomycetes</taxon>
        <taxon>Sordariomycetidae</taxon>
        <taxon>Sordariales</taxon>
        <taxon>Schizotheciaceae</taxon>
        <taxon>Echria</taxon>
    </lineage>
</organism>
<feature type="transmembrane region" description="Helical" evidence="4">
    <location>
        <begin position="168"/>
        <end position="188"/>
    </location>
</feature>
<dbReference type="PROSITE" id="PS50850">
    <property type="entry name" value="MFS"/>
    <property type="match status" value="1"/>
</dbReference>
<evidence type="ECO:0000256" key="3">
    <source>
        <dbReference type="SAM" id="MobiDB-lite"/>
    </source>
</evidence>
<evidence type="ECO:0000256" key="2">
    <source>
        <dbReference type="ARBA" id="ARBA00006727"/>
    </source>
</evidence>
<comment type="caution">
    <text evidence="6">The sequence shown here is derived from an EMBL/GenBank/DDBJ whole genome shotgun (WGS) entry which is preliminary data.</text>
</comment>
<feature type="transmembrane region" description="Helical" evidence="4">
    <location>
        <begin position="115"/>
        <end position="134"/>
    </location>
</feature>
<feature type="transmembrane region" description="Helical" evidence="4">
    <location>
        <begin position="276"/>
        <end position="295"/>
    </location>
</feature>
<feature type="transmembrane region" description="Helical" evidence="4">
    <location>
        <begin position="331"/>
        <end position="353"/>
    </location>
</feature>